<accession>A0ABW7A3B2</accession>
<dbReference type="RefSeq" id="WP_393160935.1">
    <property type="nucleotide sequence ID" value="NZ_JBICRM010000001.1"/>
</dbReference>
<evidence type="ECO:0000313" key="2">
    <source>
        <dbReference type="EMBL" id="MFG1701800.1"/>
    </source>
</evidence>
<name>A0ABW7A3B2_9ACTN</name>
<feature type="transmembrane region" description="Helical" evidence="1">
    <location>
        <begin position="66"/>
        <end position="88"/>
    </location>
</feature>
<comment type="caution">
    <text evidence="2">The sequence shown here is derived from an EMBL/GenBank/DDBJ whole genome shotgun (WGS) entry which is preliminary data.</text>
</comment>
<keyword evidence="3" id="KW-1185">Reference proteome</keyword>
<feature type="transmembrane region" description="Helical" evidence="1">
    <location>
        <begin position="139"/>
        <end position="159"/>
    </location>
</feature>
<dbReference type="Proteomes" id="UP001603978">
    <property type="component" value="Unassembled WGS sequence"/>
</dbReference>
<sequence>MAGSGRGQPVGFVLLALGPILAAAYAAVNHVAIRTAVQAQIAGPEWEGGRVDADGMTAVGVDTWRLVWWTALFVGVVAVAFVLIGVLLRRRGRGRTLLLVFSGVLIVPYAVGFLVALINPVKGLGGLYDVPDFVDGVPPWQPGTAFILLAAGLAQAVGLTMAAGAGRRQAAAGQEGTRSTPSGSGRP</sequence>
<evidence type="ECO:0000313" key="3">
    <source>
        <dbReference type="Proteomes" id="UP001603978"/>
    </source>
</evidence>
<gene>
    <name evidence="2" type="ORF">ACFLIM_01280</name>
</gene>
<keyword evidence="1" id="KW-0472">Membrane</keyword>
<organism evidence="2 3">
    <name type="scientific">Nonomuraea marmarensis</name>
    <dbReference type="NCBI Taxonomy" id="3351344"/>
    <lineage>
        <taxon>Bacteria</taxon>
        <taxon>Bacillati</taxon>
        <taxon>Actinomycetota</taxon>
        <taxon>Actinomycetes</taxon>
        <taxon>Streptosporangiales</taxon>
        <taxon>Streptosporangiaceae</taxon>
        <taxon>Nonomuraea</taxon>
    </lineage>
</organism>
<dbReference type="EMBL" id="JBICRM010000001">
    <property type="protein sequence ID" value="MFG1701800.1"/>
    <property type="molecule type" value="Genomic_DNA"/>
</dbReference>
<proteinExistence type="predicted"/>
<feature type="transmembrane region" description="Helical" evidence="1">
    <location>
        <begin position="97"/>
        <end position="119"/>
    </location>
</feature>
<evidence type="ECO:0000256" key="1">
    <source>
        <dbReference type="SAM" id="Phobius"/>
    </source>
</evidence>
<keyword evidence="1" id="KW-0812">Transmembrane</keyword>
<reference evidence="2 3" key="1">
    <citation type="submission" date="2024-10" db="EMBL/GenBank/DDBJ databases">
        <authorList>
            <person name="Topkara A.R."/>
            <person name="Saygin H."/>
        </authorList>
    </citation>
    <scope>NUCLEOTIDE SEQUENCE [LARGE SCALE GENOMIC DNA]</scope>
    <source>
        <strain evidence="2 3">M3C6</strain>
    </source>
</reference>
<keyword evidence="1" id="KW-1133">Transmembrane helix</keyword>
<protein>
    <submittedName>
        <fullName evidence="2">Uncharacterized protein</fullName>
    </submittedName>
</protein>